<sequence length="247" mass="25608">MDRAAGMLARMINLRGMRARCAVVVAVGALLLAGCGTDESAGGSTSAPTTPREQLLLTQEEFPAGSTKMELPKDRVGAAAADLASAGQNGTFTPQECAGPQQDLGTAMKDLLERSSITAASGQSGAMYVEYIADTTADLARITELNGKCARYTFASSVEGARIDVTGETENRTAPADLKGVDAIVYRSTTSSSIGTDKPLVMSAYSGMATLRGLTVLVRVTALSDAADQAAFDRLFIAAVDKVREAA</sequence>
<reference evidence="1 2" key="1">
    <citation type="submission" date="2024-06" db="EMBL/GenBank/DDBJ databases">
        <title>The Natural Products Discovery Center: Release of the First 8490 Sequenced Strains for Exploring Actinobacteria Biosynthetic Diversity.</title>
        <authorList>
            <person name="Kalkreuter E."/>
            <person name="Kautsar S.A."/>
            <person name="Yang D."/>
            <person name="Bader C.D."/>
            <person name="Teijaro C.N."/>
            <person name="Fluegel L."/>
            <person name="Davis C.M."/>
            <person name="Simpson J.R."/>
            <person name="Lauterbach L."/>
            <person name="Steele A.D."/>
            <person name="Gui C."/>
            <person name="Meng S."/>
            <person name="Li G."/>
            <person name="Viehrig K."/>
            <person name="Ye F."/>
            <person name="Su P."/>
            <person name="Kiefer A.F."/>
            <person name="Nichols A."/>
            <person name="Cepeda A.J."/>
            <person name="Yan W."/>
            <person name="Fan B."/>
            <person name="Jiang Y."/>
            <person name="Adhikari A."/>
            <person name="Zheng C.-J."/>
            <person name="Schuster L."/>
            <person name="Cowan T.M."/>
            <person name="Smanski M.J."/>
            <person name="Chevrette M.G."/>
            <person name="De Carvalho L.P.S."/>
            <person name="Shen B."/>
        </authorList>
    </citation>
    <scope>NUCLEOTIDE SEQUENCE [LARGE SCALE GENOMIC DNA]</scope>
    <source>
        <strain evidence="1 2">NPDC050403</strain>
    </source>
</reference>
<evidence type="ECO:0000313" key="1">
    <source>
        <dbReference type="EMBL" id="MEV0705964.1"/>
    </source>
</evidence>
<organism evidence="1 2">
    <name type="scientific">Nocardia aurea</name>
    <dbReference type="NCBI Taxonomy" id="2144174"/>
    <lineage>
        <taxon>Bacteria</taxon>
        <taxon>Bacillati</taxon>
        <taxon>Actinomycetota</taxon>
        <taxon>Actinomycetes</taxon>
        <taxon>Mycobacteriales</taxon>
        <taxon>Nocardiaceae</taxon>
        <taxon>Nocardia</taxon>
    </lineage>
</organism>
<proteinExistence type="predicted"/>
<keyword evidence="2" id="KW-1185">Reference proteome</keyword>
<protein>
    <recommendedName>
        <fullName evidence="3">Sensor domain-containing protein</fullName>
    </recommendedName>
</protein>
<evidence type="ECO:0000313" key="2">
    <source>
        <dbReference type="Proteomes" id="UP001551695"/>
    </source>
</evidence>
<name>A0ABV3FKM5_9NOCA</name>
<comment type="caution">
    <text evidence="1">The sequence shown here is derived from an EMBL/GenBank/DDBJ whole genome shotgun (WGS) entry which is preliminary data.</text>
</comment>
<dbReference type="PROSITE" id="PS51257">
    <property type="entry name" value="PROKAR_LIPOPROTEIN"/>
    <property type="match status" value="1"/>
</dbReference>
<dbReference type="EMBL" id="JBFAKC010000001">
    <property type="protein sequence ID" value="MEV0705964.1"/>
    <property type="molecule type" value="Genomic_DNA"/>
</dbReference>
<gene>
    <name evidence="1" type="ORF">AB0I48_00185</name>
</gene>
<evidence type="ECO:0008006" key="3">
    <source>
        <dbReference type="Google" id="ProtNLM"/>
    </source>
</evidence>
<accession>A0ABV3FKM5</accession>
<dbReference type="RefSeq" id="WP_109523442.1">
    <property type="nucleotide sequence ID" value="NZ_JBFAKC010000001.1"/>
</dbReference>
<dbReference type="Proteomes" id="UP001551695">
    <property type="component" value="Unassembled WGS sequence"/>
</dbReference>